<evidence type="ECO:0000313" key="2">
    <source>
        <dbReference type="Proteomes" id="UP000499080"/>
    </source>
</evidence>
<dbReference type="EMBL" id="BGPR01160916">
    <property type="protein sequence ID" value="GBL95533.1"/>
    <property type="molecule type" value="Genomic_DNA"/>
</dbReference>
<dbReference type="Proteomes" id="UP000499080">
    <property type="component" value="Unassembled WGS sequence"/>
</dbReference>
<comment type="caution">
    <text evidence="1">The sequence shown here is derived from an EMBL/GenBank/DDBJ whole genome shotgun (WGS) entry which is preliminary data.</text>
</comment>
<name>A0A4Y2BUC8_ARAVE</name>
<evidence type="ECO:0000313" key="1">
    <source>
        <dbReference type="EMBL" id="GBL95533.1"/>
    </source>
</evidence>
<dbReference type="AlphaFoldDB" id="A0A4Y2BUC8"/>
<keyword evidence="2" id="KW-1185">Reference proteome</keyword>
<feature type="non-terminal residue" evidence="1">
    <location>
        <position position="1"/>
    </location>
</feature>
<organism evidence="1 2">
    <name type="scientific">Araneus ventricosus</name>
    <name type="common">Orbweaver spider</name>
    <name type="synonym">Epeira ventricosa</name>
    <dbReference type="NCBI Taxonomy" id="182803"/>
    <lineage>
        <taxon>Eukaryota</taxon>
        <taxon>Metazoa</taxon>
        <taxon>Ecdysozoa</taxon>
        <taxon>Arthropoda</taxon>
        <taxon>Chelicerata</taxon>
        <taxon>Arachnida</taxon>
        <taxon>Araneae</taxon>
        <taxon>Araneomorphae</taxon>
        <taxon>Entelegynae</taxon>
        <taxon>Araneoidea</taxon>
        <taxon>Araneidae</taxon>
        <taxon>Araneus</taxon>
    </lineage>
</organism>
<proteinExistence type="predicted"/>
<protein>
    <submittedName>
        <fullName evidence="1">Uncharacterized protein</fullName>
    </submittedName>
</protein>
<reference evidence="1 2" key="1">
    <citation type="journal article" date="2019" name="Sci. Rep.">
        <title>Orb-weaving spider Araneus ventricosus genome elucidates the spidroin gene catalogue.</title>
        <authorList>
            <person name="Kono N."/>
            <person name="Nakamura H."/>
            <person name="Ohtoshi R."/>
            <person name="Moran D.A.P."/>
            <person name="Shinohara A."/>
            <person name="Yoshida Y."/>
            <person name="Fujiwara M."/>
            <person name="Mori M."/>
            <person name="Tomita M."/>
            <person name="Arakawa K."/>
        </authorList>
    </citation>
    <scope>NUCLEOTIDE SEQUENCE [LARGE SCALE GENOMIC DNA]</scope>
</reference>
<accession>A0A4Y2BUC8</accession>
<gene>
    <name evidence="1" type="ORF">AVEN_5959_1</name>
</gene>
<sequence length="97" mass="10612">RLVHVPFRLSCNCTWGAATNACQSTGSWESLVTCIPSPFQSYLKALLARPGRDSIYPLDSLGMACDWTLPACLVITSSSPLCLLPIRRTQKWAVVAE</sequence>